<accession>A0A0P7X752</accession>
<dbReference type="Proteomes" id="UP000182800">
    <property type="component" value="Unassembled WGS sequence"/>
</dbReference>
<evidence type="ECO:0000313" key="5">
    <source>
        <dbReference type="Proteomes" id="UP000182800"/>
    </source>
</evidence>
<evidence type="ECO:0000313" key="3">
    <source>
        <dbReference type="EMBL" id="SCC81138.1"/>
    </source>
</evidence>
<evidence type="ECO:0000313" key="2">
    <source>
        <dbReference type="EMBL" id="KPQ10913.1"/>
    </source>
</evidence>
<dbReference type="EMBL" id="LJSX01000012">
    <property type="protein sequence ID" value="KPQ10913.1"/>
    <property type="molecule type" value="Genomic_DNA"/>
</dbReference>
<organism evidence="2 4">
    <name type="scientific">Saliniramus fredricksonii</name>
    <dbReference type="NCBI Taxonomy" id="1653334"/>
    <lineage>
        <taxon>Bacteria</taxon>
        <taxon>Pseudomonadati</taxon>
        <taxon>Pseudomonadota</taxon>
        <taxon>Alphaproteobacteria</taxon>
        <taxon>Hyphomicrobiales</taxon>
        <taxon>Salinarimonadaceae</taxon>
        <taxon>Saliniramus</taxon>
    </lineage>
</organism>
<dbReference type="AlphaFoldDB" id="A0A0P7X752"/>
<feature type="compositionally biased region" description="Basic residues" evidence="1">
    <location>
        <begin position="132"/>
        <end position="146"/>
    </location>
</feature>
<feature type="compositionally biased region" description="Basic and acidic residues" evidence="1">
    <location>
        <begin position="71"/>
        <end position="82"/>
    </location>
</feature>
<name>A0A0P7X752_9HYPH</name>
<comment type="caution">
    <text evidence="2">The sequence shown here is derived from an EMBL/GenBank/DDBJ whole genome shotgun (WGS) entry which is preliminary data.</text>
</comment>
<feature type="compositionally biased region" description="Polar residues" evidence="1">
    <location>
        <begin position="113"/>
        <end position="128"/>
    </location>
</feature>
<feature type="region of interest" description="Disordered" evidence="1">
    <location>
        <begin position="57"/>
        <end position="82"/>
    </location>
</feature>
<reference evidence="2 4" key="1">
    <citation type="submission" date="2015-09" db="EMBL/GenBank/DDBJ databases">
        <title>Identification and resolution of microdiversity through metagenomic sequencing of parallel consortia.</title>
        <authorList>
            <person name="Nelson W.C."/>
            <person name="Romine M.F."/>
            <person name="Lindemann S.R."/>
        </authorList>
    </citation>
    <scope>NUCLEOTIDE SEQUENCE [LARGE SCALE GENOMIC DNA]</scope>
    <source>
        <strain evidence="2">HL-109</strain>
    </source>
</reference>
<proteinExistence type="predicted"/>
<evidence type="ECO:0000256" key="1">
    <source>
        <dbReference type="SAM" id="MobiDB-lite"/>
    </source>
</evidence>
<keyword evidence="5" id="KW-1185">Reference proteome</keyword>
<dbReference type="Proteomes" id="UP000050497">
    <property type="component" value="Unassembled WGS sequence"/>
</dbReference>
<gene>
    <name evidence="3" type="ORF">GA0071312_2071</name>
    <name evidence="2" type="ORF">HLUCCO17_09495</name>
</gene>
<feature type="region of interest" description="Disordered" evidence="1">
    <location>
        <begin position="113"/>
        <end position="146"/>
    </location>
</feature>
<protein>
    <submittedName>
        <fullName evidence="2">Uncharacterized protein</fullName>
    </submittedName>
</protein>
<dbReference type="EMBL" id="FMBM01000002">
    <property type="protein sequence ID" value="SCC81138.1"/>
    <property type="molecule type" value="Genomic_DNA"/>
</dbReference>
<sequence>MHHAFKAISIQSRCTCNLFATRIYDSFETNPIGIFPCEFVHRFTRRYHRPDTRAQLGDRAGARPINAPIRIRPDDSGSREAQGRERYAARAHMAKLDRSCGWRATRRMTRSITAKTRRTGSSCHTSSGPRHGNARPKGKRSYASHKGLHRHFSIRSRALSEQMQGRDRSCWHRSGTVGAFNSRLDPASSLDRAWAGIETLIDDALFGDARS</sequence>
<evidence type="ECO:0000313" key="4">
    <source>
        <dbReference type="Proteomes" id="UP000050497"/>
    </source>
</evidence>
<reference evidence="3 5" key="2">
    <citation type="submission" date="2016-08" db="EMBL/GenBank/DDBJ databases">
        <authorList>
            <person name="Varghese N."/>
            <person name="Submissions Spin"/>
        </authorList>
    </citation>
    <scope>NUCLEOTIDE SEQUENCE [LARGE SCALE GENOMIC DNA]</scope>
    <source>
        <strain evidence="3 5">HL-109</strain>
    </source>
</reference>